<dbReference type="InterPro" id="IPR008381">
    <property type="entry name" value="SDHAF3/Sdh7"/>
</dbReference>
<dbReference type="AlphaFoldDB" id="A0A151ZI27"/>
<evidence type="ECO:0000256" key="1">
    <source>
        <dbReference type="ARBA" id="ARBA00004305"/>
    </source>
</evidence>
<evidence type="ECO:0000256" key="6">
    <source>
        <dbReference type="RuleBase" id="RU368039"/>
    </source>
</evidence>
<protein>
    <recommendedName>
        <fullName evidence="6">Succinate dehydrogenase assembly factor 3</fullName>
        <shortName evidence="6">SDH assembly factor 3</shortName>
        <shortName evidence="6">SDHAF3</shortName>
    </recommendedName>
</protein>
<dbReference type="EMBL" id="LODT01000025">
    <property type="protein sequence ID" value="KYQ93651.1"/>
    <property type="molecule type" value="Genomic_DNA"/>
</dbReference>
<dbReference type="PANTHER" id="PTHR13137">
    <property type="entry name" value="DC11 ACN9 HOMOLOG"/>
    <property type="match status" value="1"/>
</dbReference>
<comment type="subcellular location">
    <subcellularLocation>
        <location evidence="1 6">Mitochondrion matrix</location>
    </subcellularLocation>
</comment>
<keyword evidence="4 6" id="KW-0496">Mitochondrion</keyword>
<comment type="subunit">
    <text evidence="6">Interacts with the iron-sulfur protein subunit within the SDH catalytic dimer.</text>
</comment>
<dbReference type="OrthoDB" id="278329at2759"/>
<comment type="caution">
    <text evidence="7">The sequence shown here is derived from an EMBL/GenBank/DDBJ whole genome shotgun (WGS) entry which is preliminary data.</text>
</comment>
<keyword evidence="8" id="KW-1185">Reference proteome</keyword>
<name>A0A151ZI27_TIELA</name>
<keyword evidence="5 6" id="KW-0143">Chaperone</keyword>
<evidence type="ECO:0000256" key="4">
    <source>
        <dbReference type="ARBA" id="ARBA00023128"/>
    </source>
</evidence>
<evidence type="ECO:0000256" key="5">
    <source>
        <dbReference type="ARBA" id="ARBA00023186"/>
    </source>
</evidence>
<dbReference type="InParanoid" id="A0A151ZI27"/>
<gene>
    <name evidence="7" type="ORF">DLAC_05034</name>
</gene>
<evidence type="ECO:0000256" key="3">
    <source>
        <dbReference type="ARBA" id="ARBA00022946"/>
    </source>
</evidence>
<sequence length="120" mass="14491">MNNINVLSLYRSILRCHRQLQEPMRSMGDQYVKSEWRLHKKVDIKTRSIFLKQWQQYLTFIELENKRKLKSTLNDNNQEIDETSQFSGKSLSEHEIQNLTKDQLFQLNKLKKETSNLFKD</sequence>
<dbReference type="CDD" id="cd20270">
    <property type="entry name" value="Complex1_LYR_SDHAF3_LYRM10"/>
    <property type="match status" value="1"/>
</dbReference>
<dbReference type="GO" id="GO:0005759">
    <property type="term" value="C:mitochondrial matrix"/>
    <property type="evidence" value="ECO:0007669"/>
    <property type="project" value="UniProtKB-SubCell"/>
</dbReference>
<evidence type="ECO:0000313" key="7">
    <source>
        <dbReference type="EMBL" id="KYQ93651.1"/>
    </source>
</evidence>
<dbReference type="Pfam" id="PF13233">
    <property type="entry name" value="Complex1_LYR_2"/>
    <property type="match status" value="1"/>
</dbReference>
<evidence type="ECO:0000313" key="8">
    <source>
        <dbReference type="Proteomes" id="UP000076078"/>
    </source>
</evidence>
<dbReference type="GO" id="GO:0005758">
    <property type="term" value="C:mitochondrial intermembrane space"/>
    <property type="evidence" value="ECO:0007669"/>
    <property type="project" value="TreeGrafter"/>
</dbReference>
<comment type="similarity">
    <text evidence="2 6">Belongs to the complex I LYR family. SDHAF3 subfamily.</text>
</comment>
<keyword evidence="3" id="KW-0809">Transit peptide</keyword>
<dbReference type="STRING" id="361077.A0A151ZI27"/>
<organism evidence="7 8">
    <name type="scientific">Tieghemostelium lacteum</name>
    <name type="common">Slime mold</name>
    <name type="synonym">Dictyostelium lacteum</name>
    <dbReference type="NCBI Taxonomy" id="361077"/>
    <lineage>
        <taxon>Eukaryota</taxon>
        <taxon>Amoebozoa</taxon>
        <taxon>Evosea</taxon>
        <taxon>Eumycetozoa</taxon>
        <taxon>Dictyostelia</taxon>
        <taxon>Dictyosteliales</taxon>
        <taxon>Raperosteliaceae</taxon>
        <taxon>Tieghemostelium</taxon>
    </lineage>
</organism>
<dbReference type="GO" id="GO:0006105">
    <property type="term" value="P:succinate metabolic process"/>
    <property type="evidence" value="ECO:0007669"/>
    <property type="project" value="TreeGrafter"/>
</dbReference>
<reference evidence="7 8" key="1">
    <citation type="submission" date="2015-12" db="EMBL/GenBank/DDBJ databases">
        <title>Dictyostelia acquired genes for synthesis and detection of signals that induce cell-type specialization by lateral gene transfer from prokaryotes.</title>
        <authorList>
            <person name="Gloeckner G."/>
            <person name="Schaap P."/>
        </authorList>
    </citation>
    <scope>NUCLEOTIDE SEQUENCE [LARGE SCALE GENOMIC DNA]</scope>
    <source>
        <strain evidence="7 8">TK</strain>
    </source>
</reference>
<accession>A0A151ZI27</accession>
<dbReference type="GO" id="GO:0034553">
    <property type="term" value="P:mitochondrial respiratory chain complex II assembly"/>
    <property type="evidence" value="ECO:0007669"/>
    <property type="project" value="UniProtKB-UniRule"/>
</dbReference>
<comment type="function">
    <text evidence="6">Plays an essential role in the assembly of succinate dehydrogenase (SDH), an enzyme complex (also referred to as respiratory complex II) that is a component of both the tricarboxylic acid (TCA) cycle and the mitochondrial electron transport chain, and which couples the oxidation of succinate to fumarate with the reduction of ubiquinone (coenzyme Q) to ubiquinol. Promotes maturation of the iron-sulfur protein subunit of the SDH catalytic dimer, protecting it from the deleterious effects of oxidants. May act together with SDHAF1.</text>
</comment>
<dbReference type="PANTHER" id="PTHR13137:SF6">
    <property type="entry name" value="SUCCINATE DEHYDROGENASE ASSEMBLY FACTOR 3, MITOCHONDRIAL"/>
    <property type="match status" value="1"/>
</dbReference>
<proteinExistence type="inferred from homology"/>
<evidence type="ECO:0000256" key="2">
    <source>
        <dbReference type="ARBA" id="ARBA00006020"/>
    </source>
</evidence>
<dbReference type="Proteomes" id="UP000076078">
    <property type="component" value="Unassembled WGS sequence"/>
</dbReference>
<dbReference type="OMA" id="ILRCHRQ"/>